<gene>
    <name evidence="2" type="ORF">ANCDUO_11617</name>
</gene>
<dbReference type="AlphaFoldDB" id="A0A0C2GM90"/>
<keyword evidence="3" id="KW-1185">Reference proteome</keyword>
<evidence type="ECO:0000256" key="1">
    <source>
        <dbReference type="SAM" id="MobiDB-lite"/>
    </source>
</evidence>
<dbReference type="OrthoDB" id="10597576at2759"/>
<sequence>MLVCLGTQRNFETVIVETASPLKQPAAVILFFRLLACRQTVCNGLAACVGRTCRMLQQTCSPIFIGIADDDYMQPTSNSFAQSQPKVVLNASQLENPRPASVNVLRRPDGPASATPERPRSVDVVVTSRAVPKAVHVPVATTRAASAQEAKSSKRKLLKTRSLTQPIAVNLPDESDYMIPVASTNQRTAGGYIQPVLTQSISMNLPDESDEMRPVREYLPERVPGAPTVVSFSWF</sequence>
<dbReference type="EMBL" id="KN733434">
    <property type="protein sequence ID" value="KIH58181.1"/>
    <property type="molecule type" value="Genomic_DNA"/>
</dbReference>
<name>A0A0C2GM90_9BILA</name>
<evidence type="ECO:0000313" key="3">
    <source>
        <dbReference type="Proteomes" id="UP000054047"/>
    </source>
</evidence>
<proteinExistence type="predicted"/>
<evidence type="ECO:0000313" key="2">
    <source>
        <dbReference type="EMBL" id="KIH58181.1"/>
    </source>
</evidence>
<dbReference type="Proteomes" id="UP000054047">
    <property type="component" value="Unassembled WGS sequence"/>
</dbReference>
<organism evidence="2 3">
    <name type="scientific">Ancylostoma duodenale</name>
    <dbReference type="NCBI Taxonomy" id="51022"/>
    <lineage>
        <taxon>Eukaryota</taxon>
        <taxon>Metazoa</taxon>
        <taxon>Ecdysozoa</taxon>
        <taxon>Nematoda</taxon>
        <taxon>Chromadorea</taxon>
        <taxon>Rhabditida</taxon>
        <taxon>Rhabditina</taxon>
        <taxon>Rhabditomorpha</taxon>
        <taxon>Strongyloidea</taxon>
        <taxon>Ancylostomatidae</taxon>
        <taxon>Ancylostomatinae</taxon>
        <taxon>Ancylostoma</taxon>
    </lineage>
</organism>
<protein>
    <submittedName>
        <fullName evidence="2">Uncharacterized protein</fullName>
    </submittedName>
</protein>
<accession>A0A0C2GM90</accession>
<feature type="region of interest" description="Disordered" evidence="1">
    <location>
        <begin position="99"/>
        <end position="120"/>
    </location>
</feature>
<reference evidence="2 3" key="1">
    <citation type="submission" date="2013-12" db="EMBL/GenBank/DDBJ databases">
        <title>Draft genome of the parsitic nematode Ancylostoma duodenale.</title>
        <authorList>
            <person name="Mitreva M."/>
        </authorList>
    </citation>
    <scope>NUCLEOTIDE SEQUENCE [LARGE SCALE GENOMIC DNA]</scope>
    <source>
        <strain evidence="2 3">Zhejiang</strain>
    </source>
</reference>